<keyword evidence="4" id="KW-1185">Reference proteome</keyword>
<dbReference type="Gene3D" id="3.40.50.620">
    <property type="entry name" value="HUPs"/>
    <property type="match status" value="1"/>
</dbReference>
<dbReference type="Proteomes" id="UP000234748">
    <property type="component" value="Unassembled WGS sequence"/>
</dbReference>
<reference evidence="3 4" key="1">
    <citation type="submission" date="2017-11" db="EMBL/GenBank/DDBJ databases">
        <title>Comparitive Functional Genomics of Dry Heat Resistant strains isolated from the Viking Spacecraft.</title>
        <authorList>
            <person name="Seuylemezian A."/>
            <person name="Cooper K."/>
            <person name="Vaishampayan P."/>
        </authorList>
    </citation>
    <scope>NUCLEOTIDE SEQUENCE [LARGE SCALE GENOMIC DNA]</scope>
    <source>
        <strain evidence="3 4">V1-29</strain>
    </source>
</reference>
<dbReference type="AlphaFoldDB" id="A0A2N5MA70"/>
<dbReference type="InterPro" id="IPR006016">
    <property type="entry name" value="UspA"/>
</dbReference>
<evidence type="ECO:0000313" key="3">
    <source>
        <dbReference type="EMBL" id="PLT31256.1"/>
    </source>
</evidence>
<dbReference type="PANTHER" id="PTHR46268:SF6">
    <property type="entry name" value="UNIVERSAL STRESS PROTEIN UP12"/>
    <property type="match status" value="1"/>
</dbReference>
<gene>
    <name evidence="3" type="ORF">CUU66_03515</name>
</gene>
<sequence length="146" mass="15407">MKANPDTNLTVLHVYDGSSGSSPDGVFPMGKENVYVDPAQIQPIVTPPIGFDHAGVHPVNPELHDPITETETAVKETLGPSMSDARFEVLDGNPAESICRFAQENQVDLLVVGSSGKSGLKKFFTGSVSEGIVKEAPCSVLIAKGM</sequence>
<dbReference type="InterPro" id="IPR006015">
    <property type="entry name" value="Universal_stress_UspA"/>
</dbReference>
<evidence type="ECO:0000313" key="4">
    <source>
        <dbReference type="Proteomes" id="UP000234748"/>
    </source>
</evidence>
<dbReference type="PRINTS" id="PR01438">
    <property type="entry name" value="UNVRSLSTRESS"/>
</dbReference>
<dbReference type="CDD" id="cd00293">
    <property type="entry name" value="USP-like"/>
    <property type="match status" value="1"/>
</dbReference>
<dbReference type="InterPro" id="IPR014729">
    <property type="entry name" value="Rossmann-like_a/b/a_fold"/>
</dbReference>
<name>A0A2N5MA70_9BACI</name>
<protein>
    <recommendedName>
        <fullName evidence="2">UspA domain-containing protein</fullName>
    </recommendedName>
</protein>
<dbReference type="OrthoDB" id="2426295at2"/>
<evidence type="ECO:0000259" key="2">
    <source>
        <dbReference type="Pfam" id="PF00582"/>
    </source>
</evidence>
<dbReference type="Pfam" id="PF00582">
    <property type="entry name" value="Usp"/>
    <property type="match status" value="1"/>
</dbReference>
<comment type="similarity">
    <text evidence="1">Belongs to the universal stress protein A family.</text>
</comment>
<organism evidence="3 4">
    <name type="scientific">Peribacillus deserti</name>
    <dbReference type="NCBI Taxonomy" id="673318"/>
    <lineage>
        <taxon>Bacteria</taxon>
        <taxon>Bacillati</taxon>
        <taxon>Bacillota</taxon>
        <taxon>Bacilli</taxon>
        <taxon>Bacillales</taxon>
        <taxon>Bacillaceae</taxon>
        <taxon>Peribacillus</taxon>
    </lineage>
</organism>
<accession>A0A2N5MA70</accession>
<comment type="caution">
    <text evidence="3">The sequence shown here is derived from an EMBL/GenBank/DDBJ whole genome shotgun (WGS) entry which is preliminary data.</text>
</comment>
<proteinExistence type="inferred from homology"/>
<dbReference type="EMBL" id="PGUY01000010">
    <property type="protein sequence ID" value="PLT31256.1"/>
    <property type="molecule type" value="Genomic_DNA"/>
</dbReference>
<evidence type="ECO:0000256" key="1">
    <source>
        <dbReference type="ARBA" id="ARBA00008791"/>
    </source>
</evidence>
<feature type="domain" description="UspA" evidence="2">
    <location>
        <begin position="3"/>
        <end position="144"/>
    </location>
</feature>
<dbReference type="SUPFAM" id="SSF52402">
    <property type="entry name" value="Adenine nucleotide alpha hydrolases-like"/>
    <property type="match status" value="1"/>
</dbReference>
<dbReference type="PANTHER" id="PTHR46268">
    <property type="entry name" value="STRESS RESPONSE PROTEIN NHAX"/>
    <property type="match status" value="1"/>
</dbReference>